<evidence type="ECO:0000313" key="2">
    <source>
        <dbReference type="Proteomes" id="UP001627284"/>
    </source>
</evidence>
<evidence type="ECO:0008006" key="3">
    <source>
        <dbReference type="Google" id="ProtNLM"/>
    </source>
</evidence>
<dbReference type="PANTHER" id="PTHR15140">
    <property type="entry name" value="TUBULIN-SPECIFIC CHAPERONE E"/>
    <property type="match status" value="1"/>
</dbReference>
<evidence type="ECO:0000313" key="1">
    <source>
        <dbReference type="EMBL" id="KAL3365000.1"/>
    </source>
</evidence>
<reference evidence="1 2" key="1">
    <citation type="submission" date="2024-05" db="EMBL/GenBank/DDBJ databases">
        <title>De novo assembly of an allotetraploid wild potato.</title>
        <authorList>
            <person name="Hosaka A.J."/>
        </authorList>
    </citation>
    <scope>NUCLEOTIDE SEQUENCE [LARGE SCALE GENOMIC DNA]</scope>
    <source>
        <tissue evidence="1">Young leaves</tissue>
    </source>
</reference>
<feature type="non-terminal residue" evidence="1">
    <location>
        <position position="1"/>
    </location>
</feature>
<protein>
    <recommendedName>
        <fullName evidence="3">Late blight resistance protein</fullName>
    </recommendedName>
</protein>
<comment type="caution">
    <text evidence="1">The sequence shown here is derived from an EMBL/GenBank/DDBJ whole genome shotgun (WGS) entry which is preliminary data.</text>
</comment>
<accession>A0ABD2U8F0</accession>
<name>A0ABD2U8F0_9SOLN</name>
<organism evidence="1 2">
    <name type="scientific">Solanum stoloniferum</name>
    <dbReference type="NCBI Taxonomy" id="62892"/>
    <lineage>
        <taxon>Eukaryota</taxon>
        <taxon>Viridiplantae</taxon>
        <taxon>Streptophyta</taxon>
        <taxon>Embryophyta</taxon>
        <taxon>Tracheophyta</taxon>
        <taxon>Spermatophyta</taxon>
        <taxon>Magnoliopsida</taxon>
        <taxon>eudicotyledons</taxon>
        <taxon>Gunneridae</taxon>
        <taxon>Pentapetalae</taxon>
        <taxon>asterids</taxon>
        <taxon>lamiids</taxon>
        <taxon>Solanales</taxon>
        <taxon>Solanaceae</taxon>
        <taxon>Solanoideae</taxon>
        <taxon>Solaneae</taxon>
        <taxon>Solanum</taxon>
    </lineage>
</organism>
<dbReference type="EMBL" id="JBJKTR010000006">
    <property type="protein sequence ID" value="KAL3365000.1"/>
    <property type="molecule type" value="Genomic_DNA"/>
</dbReference>
<keyword evidence="2" id="KW-1185">Reference proteome</keyword>
<dbReference type="PANTHER" id="PTHR15140:SF52">
    <property type="entry name" value="LATE BLIGHT RESISTANCE PROTEIN HOMOLOG R1A-4"/>
    <property type="match status" value="1"/>
</dbReference>
<dbReference type="AlphaFoldDB" id="A0ABD2U8F0"/>
<dbReference type="Proteomes" id="UP001627284">
    <property type="component" value="Unassembled WGS sequence"/>
</dbReference>
<dbReference type="SUPFAM" id="SSF52058">
    <property type="entry name" value="L domain-like"/>
    <property type="match status" value="1"/>
</dbReference>
<dbReference type="Gene3D" id="3.80.10.10">
    <property type="entry name" value="Ribonuclease Inhibitor"/>
    <property type="match status" value="1"/>
</dbReference>
<sequence>YIINNLGIAFTLKICTTSQDVDPASFYFDLYTYQNHFAPILTLTINGDHLFDTFHLRHLRLLRVLFLNPSFIMVKDSLLNEICMLNHLRALRIGTQVKSLPLSFSNLWNLEILSVKNKESTLILLPRIWDLVKLRVLSVSACSFFDVDADGSILIAEDTKLENLRCLHKLVLLYWKDTEDIFKRLPNLQVLQIELKELWDYSTEQYWFPKLDCLTELEELTVYFESSNTNDSGSSAAINRPWDFHFPSSLKKLSLGNFPLTSDSLSTIAKLPNLEELTLYRTIIHGEEWNMVEEDTFENLKLLKLYQVTLSKWEVGEESFPALEKLKVQGCCDLEEIPL</sequence>
<proteinExistence type="predicted"/>
<dbReference type="InterPro" id="IPR032675">
    <property type="entry name" value="LRR_dom_sf"/>
</dbReference>
<gene>
    <name evidence="1" type="ORF">AABB24_010250</name>
</gene>